<evidence type="ECO:0000313" key="1">
    <source>
        <dbReference type="EMBL" id="MBW60918.1"/>
    </source>
</evidence>
<dbReference type="EMBL" id="GGFJ01011777">
    <property type="protein sequence ID" value="MBW60918.1"/>
    <property type="molecule type" value="Transcribed_RNA"/>
</dbReference>
<accession>A0A2M4C7H6</accession>
<sequence>MPLACVLLAFPNLQLQFGFFCFSFKPLKCKSNDQTTTTMTPSASAILKEAAIVMCAHLGGRYTPRSPAVSLLRTEWGCLPRSHFRSTSPFAWSSRFENDQRSRGWLLVGFCPVELLLLLLMRQQLGWIHHQVTPNNNNNEKKSR</sequence>
<organism evidence="1">
    <name type="scientific">Anopheles marajoara</name>
    <dbReference type="NCBI Taxonomy" id="58244"/>
    <lineage>
        <taxon>Eukaryota</taxon>
        <taxon>Metazoa</taxon>
        <taxon>Ecdysozoa</taxon>
        <taxon>Arthropoda</taxon>
        <taxon>Hexapoda</taxon>
        <taxon>Insecta</taxon>
        <taxon>Pterygota</taxon>
        <taxon>Neoptera</taxon>
        <taxon>Endopterygota</taxon>
        <taxon>Diptera</taxon>
        <taxon>Nematocera</taxon>
        <taxon>Culicoidea</taxon>
        <taxon>Culicidae</taxon>
        <taxon>Anophelinae</taxon>
        <taxon>Anopheles</taxon>
    </lineage>
</organism>
<name>A0A2M4C7H6_9DIPT</name>
<proteinExistence type="predicted"/>
<reference evidence="1" key="1">
    <citation type="submission" date="2018-01" db="EMBL/GenBank/DDBJ databases">
        <title>An insight into the sialome of Amazonian anophelines.</title>
        <authorList>
            <person name="Ribeiro J.M."/>
            <person name="Scarpassa V."/>
            <person name="Calvo E."/>
        </authorList>
    </citation>
    <scope>NUCLEOTIDE SEQUENCE</scope>
    <source>
        <tissue evidence="1">Salivary glands</tissue>
    </source>
</reference>
<dbReference type="AlphaFoldDB" id="A0A2M4C7H6"/>
<protein>
    <submittedName>
        <fullName evidence="1">Putative secreted protein</fullName>
    </submittedName>
</protein>